<proteinExistence type="predicted"/>
<evidence type="ECO:0008006" key="4">
    <source>
        <dbReference type="Google" id="ProtNLM"/>
    </source>
</evidence>
<protein>
    <recommendedName>
        <fullName evidence="4">RNase H type-1 domain-containing protein</fullName>
    </recommendedName>
</protein>
<reference evidence="1 3" key="1">
    <citation type="journal article" date="2011" name="Nature">
        <title>The Medicago genome provides insight into the evolution of rhizobial symbioses.</title>
        <authorList>
            <person name="Young N.D."/>
            <person name="Debelle F."/>
            <person name="Oldroyd G.E."/>
            <person name="Geurts R."/>
            <person name="Cannon S.B."/>
            <person name="Udvardi M.K."/>
            <person name="Benedito V.A."/>
            <person name="Mayer K.F."/>
            <person name="Gouzy J."/>
            <person name="Schoof H."/>
            <person name="Van de Peer Y."/>
            <person name="Proost S."/>
            <person name="Cook D.R."/>
            <person name="Meyers B.C."/>
            <person name="Spannagl M."/>
            <person name="Cheung F."/>
            <person name="De Mita S."/>
            <person name="Krishnakumar V."/>
            <person name="Gundlach H."/>
            <person name="Zhou S."/>
            <person name="Mudge J."/>
            <person name="Bharti A.K."/>
            <person name="Murray J.D."/>
            <person name="Naoumkina M.A."/>
            <person name="Rosen B."/>
            <person name="Silverstein K.A."/>
            <person name="Tang H."/>
            <person name="Rombauts S."/>
            <person name="Zhao P.X."/>
            <person name="Zhou P."/>
            <person name="Barbe V."/>
            <person name="Bardou P."/>
            <person name="Bechner M."/>
            <person name="Bellec A."/>
            <person name="Berger A."/>
            <person name="Berges H."/>
            <person name="Bidwell S."/>
            <person name="Bisseling T."/>
            <person name="Choisne N."/>
            <person name="Couloux A."/>
            <person name="Denny R."/>
            <person name="Deshpande S."/>
            <person name="Dai X."/>
            <person name="Doyle J.J."/>
            <person name="Dudez A.M."/>
            <person name="Farmer A.D."/>
            <person name="Fouteau S."/>
            <person name="Franken C."/>
            <person name="Gibelin C."/>
            <person name="Gish J."/>
            <person name="Goldstein S."/>
            <person name="Gonzalez A.J."/>
            <person name="Green P.J."/>
            <person name="Hallab A."/>
            <person name="Hartog M."/>
            <person name="Hua A."/>
            <person name="Humphray S.J."/>
            <person name="Jeong D.H."/>
            <person name="Jing Y."/>
            <person name="Jocker A."/>
            <person name="Kenton S.M."/>
            <person name="Kim D.J."/>
            <person name="Klee K."/>
            <person name="Lai H."/>
            <person name="Lang C."/>
            <person name="Lin S."/>
            <person name="Macmil S.L."/>
            <person name="Magdelenat G."/>
            <person name="Matthews L."/>
            <person name="McCorrison J."/>
            <person name="Monaghan E.L."/>
            <person name="Mun J.H."/>
            <person name="Najar F.Z."/>
            <person name="Nicholson C."/>
            <person name="Noirot C."/>
            <person name="O'Bleness M."/>
            <person name="Paule C.R."/>
            <person name="Poulain J."/>
            <person name="Prion F."/>
            <person name="Qin B."/>
            <person name="Qu C."/>
            <person name="Retzel E.F."/>
            <person name="Riddle C."/>
            <person name="Sallet E."/>
            <person name="Samain S."/>
            <person name="Samson N."/>
            <person name="Sanders I."/>
            <person name="Saurat O."/>
            <person name="Scarpelli C."/>
            <person name="Schiex T."/>
            <person name="Segurens B."/>
            <person name="Severin A.J."/>
            <person name="Sherrier D.J."/>
            <person name="Shi R."/>
            <person name="Sims S."/>
            <person name="Singer S.R."/>
            <person name="Sinharoy S."/>
            <person name="Sterck L."/>
            <person name="Viollet A."/>
            <person name="Wang B.B."/>
            <person name="Wang K."/>
            <person name="Wang M."/>
            <person name="Wang X."/>
            <person name="Warfsmann J."/>
            <person name="Weissenbach J."/>
            <person name="White D.D."/>
            <person name="White J.D."/>
            <person name="Wiley G.B."/>
            <person name="Wincker P."/>
            <person name="Xing Y."/>
            <person name="Yang L."/>
            <person name="Yao Z."/>
            <person name="Ying F."/>
            <person name="Zhai J."/>
            <person name="Zhou L."/>
            <person name="Zuber A."/>
            <person name="Denarie J."/>
            <person name="Dixon R.A."/>
            <person name="May G.D."/>
            <person name="Schwartz D.C."/>
            <person name="Rogers J."/>
            <person name="Quetier F."/>
            <person name="Town C.D."/>
            <person name="Roe B.A."/>
        </authorList>
    </citation>
    <scope>NUCLEOTIDE SEQUENCE [LARGE SCALE GENOMIC DNA]</scope>
    <source>
        <strain evidence="1">A17</strain>
        <strain evidence="2 3">cv. Jemalong A17</strain>
    </source>
</reference>
<name>G7KMX4_MEDTR</name>
<evidence type="ECO:0000313" key="3">
    <source>
        <dbReference type="Proteomes" id="UP000002051"/>
    </source>
</evidence>
<dbReference type="Proteomes" id="UP000002051">
    <property type="component" value="Chromosome 6"/>
</dbReference>
<dbReference type="AlphaFoldDB" id="G7KMX4"/>
<dbReference type="EMBL" id="CM001222">
    <property type="protein sequence ID" value="AES75823.1"/>
    <property type="molecule type" value="Genomic_DNA"/>
</dbReference>
<reference evidence="2" key="3">
    <citation type="submission" date="2015-04" db="UniProtKB">
        <authorList>
            <consortium name="EnsemblPlants"/>
        </authorList>
    </citation>
    <scope>IDENTIFICATION</scope>
    <source>
        <strain evidence="2">cv. Jemalong A17</strain>
    </source>
</reference>
<reference evidence="1 3" key="2">
    <citation type="journal article" date="2014" name="BMC Genomics">
        <title>An improved genome release (version Mt4.0) for the model legume Medicago truncatula.</title>
        <authorList>
            <person name="Tang H."/>
            <person name="Krishnakumar V."/>
            <person name="Bidwell S."/>
            <person name="Rosen B."/>
            <person name="Chan A."/>
            <person name="Zhou S."/>
            <person name="Gentzbittel L."/>
            <person name="Childs K.L."/>
            <person name="Yandell M."/>
            <person name="Gundlach H."/>
            <person name="Mayer K.F."/>
            <person name="Schwartz D.C."/>
            <person name="Town C.D."/>
        </authorList>
    </citation>
    <scope>GENOME REANNOTATION</scope>
    <source>
        <strain evidence="2 3">cv. Jemalong A17</strain>
    </source>
</reference>
<evidence type="ECO:0000313" key="1">
    <source>
        <dbReference type="EMBL" id="AES75823.1"/>
    </source>
</evidence>
<accession>G7KMX4</accession>
<dbReference type="HOGENOM" id="CLU_1752470_0_0_1"/>
<sequence length="149" mass="16634">MASSVEAYRSRMVVHNATVNSINSAASVMGKQQHASYFMAANSRYSTICGSLLIEWLSDMRFDNVDFALDSNIIADTSNSITLVQILLLLNLDLLFPLLEVSFSKFTNFKVEFNRRQTNEVANALARVATLLATTYSIIPHCIEHLIIN</sequence>
<gene>
    <name evidence="1" type="ordered locus">MTR_6g060050</name>
</gene>
<dbReference type="PaxDb" id="3880-AES75823"/>
<dbReference type="EnsemblPlants" id="AES75823">
    <property type="protein sequence ID" value="AES75823"/>
    <property type="gene ID" value="MTR_6g060050"/>
</dbReference>
<evidence type="ECO:0000313" key="2">
    <source>
        <dbReference type="EnsemblPlants" id="AES75823"/>
    </source>
</evidence>
<organism evidence="1 3">
    <name type="scientific">Medicago truncatula</name>
    <name type="common">Barrel medic</name>
    <name type="synonym">Medicago tribuloides</name>
    <dbReference type="NCBI Taxonomy" id="3880"/>
    <lineage>
        <taxon>Eukaryota</taxon>
        <taxon>Viridiplantae</taxon>
        <taxon>Streptophyta</taxon>
        <taxon>Embryophyta</taxon>
        <taxon>Tracheophyta</taxon>
        <taxon>Spermatophyta</taxon>
        <taxon>Magnoliopsida</taxon>
        <taxon>eudicotyledons</taxon>
        <taxon>Gunneridae</taxon>
        <taxon>Pentapetalae</taxon>
        <taxon>rosids</taxon>
        <taxon>fabids</taxon>
        <taxon>Fabales</taxon>
        <taxon>Fabaceae</taxon>
        <taxon>Papilionoideae</taxon>
        <taxon>50 kb inversion clade</taxon>
        <taxon>NPAAA clade</taxon>
        <taxon>Hologalegina</taxon>
        <taxon>IRL clade</taxon>
        <taxon>Trifolieae</taxon>
        <taxon>Medicago</taxon>
    </lineage>
</organism>
<keyword evidence="3" id="KW-1185">Reference proteome</keyword>